<dbReference type="InterPro" id="IPR038883">
    <property type="entry name" value="AN11006-like"/>
</dbReference>
<dbReference type="EMBL" id="ML976995">
    <property type="protein sequence ID" value="KAF1955248.1"/>
    <property type="molecule type" value="Genomic_DNA"/>
</dbReference>
<gene>
    <name evidence="1" type="ORF">CC80DRAFT_594434</name>
</gene>
<dbReference type="Proteomes" id="UP000800035">
    <property type="component" value="Unassembled WGS sequence"/>
</dbReference>
<sequence length="556" mass="63345">MALFPKITPIRVRDSQPIDPAAPSFLTLPNETRNDIYNLLFECLDPIEVLHDNGSNSYDRDTQRELASALPLLRTCASIYKEAASTLYANNTFVFARGEGHDHGMKVLHAAKAGHWMKGIGSQVPMLRKVHMDLDGSCPARCEDLARYWEPETLNHYGSKRKWKASVEMSPLLFVLWANPGAKTDIKFVHGRGKRHFIRRHLGDTEDDTGIDPDALTKVMKLLQEDTLGLKKYWRSILSIDVLRDGSRGLVVFGHSKNIRVLSQAIGYDVRSFSVSNDYTSMQFTKPKPHSFLKLPCPIRCAIQDAVTKTPDPRSYTYIDLDKKTFTGGSLALTSICRALRRTELYRFWVQNKIRVQLASQEPRTTFSNFSALEKWWCVNKSKEYENEGRIRSTGSHSSWGCCNTGSANIQIFLLFQCLDSTRLYDLRIGALDLIRVLSHAPTENFEVVFSLARGEEKPTTEHAVTLSFLRREVLDALLEYRQVHPEKGSDHCPQVWINGRGTVAMVGPDARDFSQHILLEKNSLDYWIYFLRYLVNHPLWSESNGSESTVLRSPW</sequence>
<accession>A0A6A5TS62</accession>
<keyword evidence="2" id="KW-1185">Reference proteome</keyword>
<dbReference type="OrthoDB" id="3801356at2759"/>
<name>A0A6A5TS62_9PLEO</name>
<dbReference type="PANTHER" id="PTHR42085:SF1">
    <property type="entry name" value="F-BOX DOMAIN-CONTAINING PROTEIN"/>
    <property type="match status" value="1"/>
</dbReference>
<dbReference type="AlphaFoldDB" id="A0A6A5TS62"/>
<evidence type="ECO:0000313" key="2">
    <source>
        <dbReference type="Proteomes" id="UP000800035"/>
    </source>
</evidence>
<proteinExistence type="predicted"/>
<evidence type="ECO:0000313" key="1">
    <source>
        <dbReference type="EMBL" id="KAF1955248.1"/>
    </source>
</evidence>
<dbReference type="PANTHER" id="PTHR42085">
    <property type="entry name" value="F-BOX DOMAIN-CONTAINING PROTEIN"/>
    <property type="match status" value="1"/>
</dbReference>
<organism evidence="1 2">
    <name type="scientific">Byssothecium circinans</name>
    <dbReference type="NCBI Taxonomy" id="147558"/>
    <lineage>
        <taxon>Eukaryota</taxon>
        <taxon>Fungi</taxon>
        <taxon>Dikarya</taxon>
        <taxon>Ascomycota</taxon>
        <taxon>Pezizomycotina</taxon>
        <taxon>Dothideomycetes</taxon>
        <taxon>Pleosporomycetidae</taxon>
        <taxon>Pleosporales</taxon>
        <taxon>Massarineae</taxon>
        <taxon>Massarinaceae</taxon>
        <taxon>Byssothecium</taxon>
    </lineage>
</organism>
<protein>
    <submittedName>
        <fullName evidence="1">Uncharacterized protein</fullName>
    </submittedName>
</protein>
<reference evidence="1" key="1">
    <citation type="journal article" date="2020" name="Stud. Mycol.">
        <title>101 Dothideomycetes genomes: a test case for predicting lifestyles and emergence of pathogens.</title>
        <authorList>
            <person name="Haridas S."/>
            <person name="Albert R."/>
            <person name="Binder M."/>
            <person name="Bloem J."/>
            <person name="Labutti K."/>
            <person name="Salamov A."/>
            <person name="Andreopoulos B."/>
            <person name="Baker S."/>
            <person name="Barry K."/>
            <person name="Bills G."/>
            <person name="Bluhm B."/>
            <person name="Cannon C."/>
            <person name="Castanera R."/>
            <person name="Culley D."/>
            <person name="Daum C."/>
            <person name="Ezra D."/>
            <person name="Gonzalez J."/>
            <person name="Henrissat B."/>
            <person name="Kuo A."/>
            <person name="Liang C."/>
            <person name="Lipzen A."/>
            <person name="Lutzoni F."/>
            <person name="Magnuson J."/>
            <person name="Mondo S."/>
            <person name="Nolan M."/>
            <person name="Ohm R."/>
            <person name="Pangilinan J."/>
            <person name="Park H.-J."/>
            <person name="Ramirez L."/>
            <person name="Alfaro M."/>
            <person name="Sun H."/>
            <person name="Tritt A."/>
            <person name="Yoshinaga Y."/>
            <person name="Zwiers L.-H."/>
            <person name="Turgeon B."/>
            <person name="Goodwin S."/>
            <person name="Spatafora J."/>
            <person name="Crous P."/>
            <person name="Grigoriev I."/>
        </authorList>
    </citation>
    <scope>NUCLEOTIDE SEQUENCE</scope>
    <source>
        <strain evidence="1">CBS 675.92</strain>
    </source>
</reference>